<accession>A0ABR5T771</accession>
<evidence type="ECO:0000256" key="1">
    <source>
        <dbReference type="SAM" id="MobiDB-lite"/>
    </source>
</evidence>
<gene>
    <name evidence="2" type="ORF">WS72_30430</name>
</gene>
<comment type="caution">
    <text evidence="2">The sequence shown here is derived from an EMBL/GenBank/DDBJ whole genome shotgun (WGS) entry which is preliminary data.</text>
</comment>
<feature type="region of interest" description="Disordered" evidence="1">
    <location>
        <begin position="37"/>
        <end position="82"/>
    </location>
</feature>
<dbReference type="EMBL" id="LNJQ01000004">
    <property type="protein sequence ID" value="KWZ39084.1"/>
    <property type="molecule type" value="Genomic_DNA"/>
</dbReference>
<feature type="compositionally biased region" description="Basic and acidic residues" evidence="1">
    <location>
        <begin position="52"/>
        <end position="62"/>
    </location>
</feature>
<evidence type="ECO:0000313" key="2">
    <source>
        <dbReference type="EMBL" id="KWZ39084.1"/>
    </source>
</evidence>
<reference evidence="2 3" key="1">
    <citation type="submission" date="2015-11" db="EMBL/GenBank/DDBJ databases">
        <authorList>
            <person name="Sahl J."/>
            <person name="Wagner D."/>
            <person name="Keim P."/>
        </authorList>
    </citation>
    <scope>NUCLEOTIDE SEQUENCE [LARGE SCALE GENOMIC DNA]</scope>
    <source>
        <strain evidence="2 3">BDU18</strain>
    </source>
</reference>
<organism evidence="2 3">
    <name type="scientific">Burkholderia savannae</name>
    <dbReference type="NCBI Taxonomy" id="1637837"/>
    <lineage>
        <taxon>Bacteria</taxon>
        <taxon>Pseudomonadati</taxon>
        <taxon>Pseudomonadota</taxon>
        <taxon>Betaproteobacteria</taxon>
        <taxon>Burkholderiales</taxon>
        <taxon>Burkholderiaceae</taxon>
        <taxon>Burkholderia</taxon>
        <taxon>pseudomallei group</taxon>
    </lineage>
</organism>
<proteinExistence type="predicted"/>
<keyword evidence="3" id="KW-1185">Reference proteome</keyword>
<protein>
    <submittedName>
        <fullName evidence="2">Uncharacterized protein</fullName>
    </submittedName>
</protein>
<dbReference type="Proteomes" id="UP000070255">
    <property type="component" value="Unassembled WGS sequence"/>
</dbReference>
<name>A0ABR5T771_9BURK</name>
<sequence length="97" mass="10955">MRRGFRRGGAVFFGRCPGAARMLSESRPADARQLFRQRRTLRDRASASASARSRDRSAHRTDTYPTMHAAHPLPLPLPHQTFSPKSISTLFTRKFAS</sequence>
<evidence type="ECO:0000313" key="3">
    <source>
        <dbReference type="Proteomes" id="UP000070255"/>
    </source>
</evidence>